<evidence type="ECO:0000313" key="8">
    <source>
        <dbReference type="EMBL" id="QPM68327.1"/>
    </source>
</evidence>
<sequence>MNEKNIVVLVSGRGTNLQAIIDATQSGYIPGKISLVISDCPDALALIRAQKANIPTLILDFKSFSGKKVYEDELLRVLKKENPSVICLAGYMRIVGKTVISQFYHRILNIHPSLLPAFPGLDAQKQALEYGVKVSGCTVHFVDEGMDTGPIILQAPVLVKETDTVETLSQSILEKEHEIYCQAIKMLLEEKLMIQGRTVRVKGGIK</sequence>
<evidence type="ECO:0000256" key="5">
    <source>
        <dbReference type="ARBA" id="ARBA00047664"/>
    </source>
</evidence>
<reference evidence="8 9" key="1">
    <citation type="journal article" date="2021" name="Nat. Commun.">
        <title>Isolation of a member of the candidate phylum Atribacteria reveals a unique cell membrane structure.</title>
        <authorList>
            <person name="Taiki K."/>
            <person name="Nobu M.K."/>
            <person name="Kusada H."/>
            <person name="Meng X.-Y."/>
            <person name="Hosoki N."/>
            <person name="Uematsu K."/>
            <person name="Yoshioka H."/>
            <person name="Kamagata Y."/>
            <person name="Tamaki H."/>
        </authorList>
    </citation>
    <scope>NUCLEOTIDE SEQUENCE [LARGE SCALE GENOMIC DNA]</scope>
    <source>
        <strain evidence="8 9">RT761</strain>
    </source>
</reference>
<accession>A0A7T1F310</accession>
<name>A0A7T1F310_ATRLM</name>
<dbReference type="EMBL" id="CP065383">
    <property type="protein sequence ID" value="QPM68327.1"/>
    <property type="molecule type" value="Genomic_DNA"/>
</dbReference>
<dbReference type="Pfam" id="PF00551">
    <property type="entry name" value="Formyl_trans_N"/>
    <property type="match status" value="1"/>
</dbReference>
<evidence type="ECO:0000259" key="7">
    <source>
        <dbReference type="Pfam" id="PF00551"/>
    </source>
</evidence>
<feature type="binding site" evidence="6">
    <location>
        <position position="67"/>
    </location>
    <ligand>
        <name>(6R)-10-formyltetrahydrofolate</name>
        <dbReference type="ChEBI" id="CHEBI:195366"/>
    </ligand>
</feature>
<dbReference type="AlphaFoldDB" id="A0A7T1F310"/>
<dbReference type="FunFam" id="3.40.50.170:FF:000007">
    <property type="entry name" value="Phosphoribosylglycinamide formyltransferase"/>
    <property type="match status" value="1"/>
</dbReference>
<dbReference type="InterPro" id="IPR004607">
    <property type="entry name" value="GART"/>
</dbReference>
<dbReference type="GO" id="GO:0004644">
    <property type="term" value="F:phosphoribosylglycinamide formyltransferase activity"/>
    <property type="evidence" value="ECO:0007669"/>
    <property type="project" value="UniProtKB-UniRule"/>
</dbReference>
<dbReference type="RefSeq" id="WP_218110839.1">
    <property type="nucleotide sequence ID" value="NZ_CP065383.1"/>
</dbReference>
<feature type="binding site" evidence="6">
    <location>
        <begin position="14"/>
        <end position="16"/>
    </location>
    <ligand>
        <name>N(1)-(5-phospho-beta-D-ribosyl)glycinamide</name>
        <dbReference type="ChEBI" id="CHEBI:143788"/>
    </ligand>
</feature>
<dbReference type="HAMAP" id="MF_01930">
    <property type="entry name" value="PurN"/>
    <property type="match status" value="1"/>
</dbReference>
<keyword evidence="9" id="KW-1185">Reference proteome</keyword>
<evidence type="ECO:0000256" key="3">
    <source>
        <dbReference type="ARBA" id="ARBA00022755"/>
    </source>
</evidence>
<evidence type="ECO:0000313" key="9">
    <source>
        <dbReference type="Proteomes" id="UP000594463"/>
    </source>
</evidence>
<evidence type="ECO:0000256" key="2">
    <source>
        <dbReference type="ARBA" id="ARBA00022679"/>
    </source>
</evidence>
<comment type="catalytic activity">
    <reaction evidence="5 6">
        <text>N(1)-(5-phospho-beta-D-ribosyl)glycinamide + (6R)-10-formyltetrahydrofolate = N(2)-formyl-N(1)-(5-phospho-beta-D-ribosyl)glycinamide + (6S)-5,6,7,8-tetrahydrofolate + H(+)</text>
        <dbReference type="Rhea" id="RHEA:15053"/>
        <dbReference type="ChEBI" id="CHEBI:15378"/>
        <dbReference type="ChEBI" id="CHEBI:57453"/>
        <dbReference type="ChEBI" id="CHEBI:143788"/>
        <dbReference type="ChEBI" id="CHEBI:147286"/>
        <dbReference type="ChEBI" id="CHEBI:195366"/>
        <dbReference type="EC" id="2.1.2.2"/>
    </reaction>
</comment>
<proteinExistence type="inferred from homology"/>
<dbReference type="SUPFAM" id="SSF53328">
    <property type="entry name" value="Formyltransferase"/>
    <property type="match status" value="1"/>
</dbReference>
<feature type="active site" description="Proton donor" evidence="6">
    <location>
        <position position="111"/>
    </location>
</feature>
<dbReference type="InterPro" id="IPR036477">
    <property type="entry name" value="Formyl_transf_N_sf"/>
</dbReference>
<feature type="binding site" evidence="6">
    <location>
        <begin position="92"/>
        <end position="95"/>
    </location>
    <ligand>
        <name>(6R)-10-formyltetrahydrofolate</name>
        <dbReference type="ChEBI" id="CHEBI:195366"/>
    </ligand>
</feature>
<comment type="pathway">
    <text evidence="1 6">Purine metabolism; IMP biosynthesis via de novo pathway; N(2)-formyl-N(1)-(5-phospho-D-ribosyl)glycinamide from N(1)-(5-phospho-D-ribosyl)glycinamide (10-formyl THF route): step 1/1.</text>
</comment>
<feature type="binding site" evidence="6">
    <location>
        <position position="109"/>
    </location>
    <ligand>
        <name>(6R)-10-formyltetrahydrofolate</name>
        <dbReference type="ChEBI" id="CHEBI:195366"/>
    </ligand>
</feature>
<dbReference type="PROSITE" id="PS00373">
    <property type="entry name" value="GART"/>
    <property type="match status" value="1"/>
</dbReference>
<comment type="similarity">
    <text evidence="4 6">Belongs to the GART family.</text>
</comment>
<dbReference type="Gene3D" id="3.40.50.170">
    <property type="entry name" value="Formyl transferase, N-terminal domain"/>
    <property type="match status" value="1"/>
</dbReference>
<dbReference type="PANTHER" id="PTHR43369">
    <property type="entry name" value="PHOSPHORIBOSYLGLYCINAMIDE FORMYLTRANSFERASE"/>
    <property type="match status" value="1"/>
</dbReference>
<keyword evidence="2 6" id="KW-0808">Transferase</keyword>
<comment type="function">
    <text evidence="6">Catalyzes the transfer of a formyl group from 10-formyltetrahydrofolate to 5-phospho-ribosyl-glycinamide (GAR), producing 5-phospho-ribosyl-N-formylglycinamide (FGAR) and tetrahydrofolate.</text>
</comment>
<dbReference type="InterPro" id="IPR001555">
    <property type="entry name" value="GART_AS"/>
</dbReference>
<dbReference type="PANTHER" id="PTHR43369:SF2">
    <property type="entry name" value="PHOSPHORIBOSYLGLYCINAMIDE FORMYLTRANSFERASE"/>
    <property type="match status" value="1"/>
</dbReference>
<dbReference type="CDD" id="cd08645">
    <property type="entry name" value="FMT_core_GART"/>
    <property type="match status" value="1"/>
</dbReference>
<feature type="site" description="Raises pKa of active site His" evidence="6">
    <location>
        <position position="147"/>
    </location>
</feature>
<evidence type="ECO:0000256" key="6">
    <source>
        <dbReference type="HAMAP-Rule" id="MF_01930"/>
    </source>
</evidence>
<organism evidence="8 9">
    <name type="scientific">Atribacter laminatus</name>
    <dbReference type="NCBI Taxonomy" id="2847778"/>
    <lineage>
        <taxon>Bacteria</taxon>
        <taxon>Pseudomonadati</taxon>
        <taxon>Atribacterota</taxon>
        <taxon>Atribacteria</taxon>
        <taxon>Atribacterales</taxon>
        <taxon>Atribacteraceae</taxon>
        <taxon>Atribacter</taxon>
    </lineage>
</organism>
<dbReference type="GO" id="GO:0005737">
    <property type="term" value="C:cytoplasm"/>
    <property type="evidence" value="ECO:0007669"/>
    <property type="project" value="TreeGrafter"/>
</dbReference>
<dbReference type="UniPathway" id="UPA00074">
    <property type="reaction ID" value="UER00126"/>
</dbReference>
<gene>
    <name evidence="6 8" type="primary">purN</name>
    <name evidence="8" type="ORF">RT761_01545</name>
</gene>
<dbReference type="KEGG" id="alam:RT761_01545"/>
<dbReference type="NCBIfam" id="TIGR00639">
    <property type="entry name" value="PurN"/>
    <property type="match status" value="1"/>
</dbReference>
<dbReference type="GO" id="GO:0006189">
    <property type="term" value="P:'de novo' IMP biosynthetic process"/>
    <property type="evidence" value="ECO:0007669"/>
    <property type="project" value="UniProtKB-UniRule"/>
</dbReference>
<dbReference type="InterPro" id="IPR002376">
    <property type="entry name" value="Formyl_transf_N"/>
</dbReference>
<dbReference type="EC" id="2.1.2.2" evidence="6"/>
<keyword evidence="3 6" id="KW-0658">Purine biosynthesis</keyword>
<dbReference type="Proteomes" id="UP000594463">
    <property type="component" value="Chromosome"/>
</dbReference>
<evidence type="ECO:0000256" key="4">
    <source>
        <dbReference type="ARBA" id="ARBA00038440"/>
    </source>
</evidence>
<evidence type="ECO:0000256" key="1">
    <source>
        <dbReference type="ARBA" id="ARBA00005054"/>
    </source>
</evidence>
<feature type="domain" description="Formyl transferase N-terminal" evidence="7">
    <location>
        <begin position="4"/>
        <end position="184"/>
    </location>
</feature>
<protein>
    <recommendedName>
        <fullName evidence="6">Phosphoribosylglycinamide formyltransferase</fullName>
        <ecNumber evidence="6">2.1.2.2</ecNumber>
    </recommendedName>
    <alternativeName>
        <fullName evidence="6">5'-phosphoribosylglycinamide transformylase</fullName>
    </alternativeName>
    <alternativeName>
        <fullName evidence="6">GAR transformylase</fullName>
        <shortName evidence="6">GART</shortName>
    </alternativeName>
</protein>